<feature type="domain" description="Acyl-CoA dehydrogenase/oxidase C-terminal" evidence="7">
    <location>
        <begin position="240"/>
        <end position="388"/>
    </location>
</feature>
<evidence type="ECO:0000256" key="6">
    <source>
        <dbReference type="RuleBase" id="RU362125"/>
    </source>
</evidence>
<evidence type="ECO:0000256" key="2">
    <source>
        <dbReference type="ARBA" id="ARBA00009347"/>
    </source>
</evidence>
<dbReference type="InterPro" id="IPR037069">
    <property type="entry name" value="AcylCoA_DH/ox_N_sf"/>
</dbReference>
<evidence type="ECO:0000256" key="5">
    <source>
        <dbReference type="ARBA" id="ARBA00023002"/>
    </source>
</evidence>
<dbReference type="InterPro" id="IPR006091">
    <property type="entry name" value="Acyl-CoA_Oxase/DH_mid-dom"/>
</dbReference>
<accession>A0ABZ1YX71</accession>
<keyword evidence="4 6" id="KW-0274">FAD</keyword>
<dbReference type="PANTHER" id="PTHR48083">
    <property type="entry name" value="MEDIUM-CHAIN SPECIFIC ACYL-COA DEHYDROGENASE, MITOCHONDRIAL-RELATED"/>
    <property type="match status" value="1"/>
</dbReference>
<dbReference type="Gene3D" id="1.20.140.10">
    <property type="entry name" value="Butyryl-CoA Dehydrogenase, subunit A, domain 3"/>
    <property type="match status" value="1"/>
</dbReference>
<dbReference type="InterPro" id="IPR046373">
    <property type="entry name" value="Acyl-CoA_Oxase/DH_mid-dom_sf"/>
</dbReference>
<dbReference type="InterPro" id="IPR036250">
    <property type="entry name" value="AcylCo_DH-like_C"/>
</dbReference>
<dbReference type="InterPro" id="IPR009075">
    <property type="entry name" value="AcylCo_DH/oxidase_C"/>
</dbReference>
<dbReference type="InterPro" id="IPR009100">
    <property type="entry name" value="AcylCoA_DH/oxidase_NM_dom_sf"/>
</dbReference>
<dbReference type="Pfam" id="PF00441">
    <property type="entry name" value="Acyl-CoA_dh_1"/>
    <property type="match status" value="1"/>
</dbReference>
<protein>
    <submittedName>
        <fullName evidence="9">Acyl-CoA dehydrogenase</fullName>
    </submittedName>
</protein>
<dbReference type="Gene3D" id="2.40.110.10">
    <property type="entry name" value="Butyryl-CoA Dehydrogenase, subunit A, domain 2"/>
    <property type="match status" value="1"/>
</dbReference>
<feature type="domain" description="Acyl-CoA oxidase/dehydrogenase middle" evidence="8">
    <location>
        <begin position="138"/>
        <end position="229"/>
    </location>
</feature>
<comment type="similarity">
    <text evidence="2 6">Belongs to the acyl-CoA dehydrogenase family.</text>
</comment>
<keyword evidence="5 6" id="KW-0560">Oxidoreductase</keyword>
<dbReference type="Pfam" id="PF02770">
    <property type="entry name" value="Acyl-CoA_dh_M"/>
    <property type="match status" value="1"/>
</dbReference>
<evidence type="ECO:0000313" key="9">
    <source>
        <dbReference type="EMBL" id="WUV47743.1"/>
    </source>
</evidence>
<evidence type="ECO:0000313" key="10">
    <source>
        <dbReference type="Proteomes" id="UP001432062"/>
    </source>
</evidence>
<reference evidence="9" key="1">
    <citation type="submission" date="2022-10" db="EMBL/GenBank/DDBJ databases">
        <title>The complete genomes of actinobacterial strains from the NBC collection.</title>
        <authorList>
            <person name="Joergensen T.S."/>
            <person name="Alvarez Arevalo M."/>
            <person name="Sterndorff E.B."/>
            <person name="Faurdal D."/>
            <person name="Vuksanovic O."/>
            <person name="Mourched A.-S."/>
            <person name="Charusanti P."/>
            <person name="Shaw S."/>
            <person name="Blin K."/>
            <person name="Weber T."/>
        </authorList>
    </citation>
    <scope>NUCLEOTIDE SEQUENCE</scope>
    <source>
        <strain evidence="9">NBC_01482</strain>
    </source>
</reference>
<sequence length="406" mass="43444">MDTDTRSASLVPGVAAVLASARRPESAADIRARFERASAKVEQASRHAWTNRTFNKVLWDAIVAEGILDLIDAGDQAGTVANFGAALEGIAAGSGDPGFTIVPITHGLLGMGVIAEAAAPEVREQWLRRLSTGGEILAFALSEEHGGTDALRPRTTITRDGEDYRLDGVKWHITSAPVADVALVWAKDAENGELVGVLVETASPGVSVTPLEPAGTRSAPVGRYAFEGVHIPHRNVLGRGRGKELLNAALRRERIMAGFVGTGAMDRMLQHAMRFAATREAGGKVIAYHQHIQRRLCDIKLRLDSVRMLTADAVAKMAAGQRYTLEASQVKMTSMRACMDAVTDTIQICGSYGVQEDAGLYQMWLDAVCVSIAGGTEEAHRLVIMQELVRDFAIRAAAESDHANAA</sequence>
<proteinExistence type="inferred from homology"/>
<gene>
    <name evidence="9" type="ORF">OG563_05795</name>
</gene>
<dbReference type="RefSeq" id="WP_327100798.1">
    <property type="nucleotide sequence ID" value="NZ_CP109149.1"/>
</dbReference>
<dbReference type="Gene3D" id="1.10.540.10">
    <property type="entry name" value="Acyl-CoA dehydrogenase/oxidase, N-terminal domain"/>
    <property type="match status" value="1"/>
</dbReference>
<dbReference type="EMBL" id="CP109441">
    <property type="protein sequence ID" value="WUV47743.1"/>
    <property type="molecule type" value="Genomic_DNA"/>
</dbReference>
<keyword evidence="3 6" id="KW-0285">Flavoprotein</keyword>
<keyword evidence="10" id="KW-1185">Reference proteome</keyword>
<evidence type="ECO:0000259" key="7">
    <source>
        <dbReference type="Pfam" id="PF00441"/>
    </source>
</evidence>
<organism evidence="9 10">
    <name type="scientific">Nocardia vinacea</name>
    <dbReference type="NCBI Taxonomy" id="96468"/>
    <lineage>
        <taxon>Bacteria</taxon>
        <taxon>Bacillati</taxon>
        <taxon>Actinomycetota</taxon>
        <taxon>Actinomycetes</taxon>
        <taxon>Mycobacteriales</taxon>
        <taxon>Nocardiaceae</taxon>
        <taxon>Nocardia</taxon>
    </lineage>
</organism>
<evidence type="ECO:0000256" key="1">
    <source>
        <dbReference type="ARBA" id="ARBA00001974"/>
    </source>
</evidence>
<dbReference type="PANTHER" id="PTHR48083:SF2">
    <property type="entry name" value="MEDIUM-CHAIN SPECIFIC ACYL-COA DEHYDROGENASE, MITOCHONDRIAL"/>
    <property type="match status" value="1"/>
</dbReference>
<dbReference type="CDD" id="cd00567">
    <property type="entry name" value="ACAD"/>
    <property type="match status" value="1"/>
</dbReference>
<dbReference type="SUPFAM" id="SSF47203">
    <property type="entry name" value="Acyl-CoA dehydrogenase C-terminal domain-like"/>
    <property type="match status" value="1"/>
</dbReference>
<comment type="cofactor">
    <cofactor evidence="1 6">
        <name>FAD</name>
        <dbReference type="ChEBI" id="CHEBI:57692"/>
    </cofactor>
</comment>
<dbReference type="Proteomes" id="UP001432062">
    <property type="component" value="Chromosome"/>
</dbReference>
<name>A0ABZ1YX71_9NOCA</name>
<dbReference type="InterPro" id="IPR050741">
    <property type="entry name" value="Acyl-CoA_dehydrogenase"/>
</dbReference>
<evidence type="ECO:0000256" key="3">
    <source>
        <dbReference type="ARBA" id="ARBA00022630"/>
    </source>
</evidence>
<dbReference type="SUPFAM" id="SSF56645">
    <property type="entry name" value="Acyl-CoA dehydrogenase NM domain-like"/>
    <property type="match status" value="1"/>
</dbReference>
<evidence type="ECO:0000256" key="4">
    <source>
        <dbReference type="ARBA" id="ARBA00022827"/>
    </source>
</evidence>
<evidence type="ECO:0000259" key="8">
    <source>
        <dbReference type="Pfam" id="PF02770"/>
    </source>
</evidence>